<dbReference type="EMBL" id="CP147251">
    <property type="protein sequence ID" value="WYJ78249.1"/>
    <property type="molecule type" value="Genomic_DNA"/>
</dbReference>
<organism evidence="1 2">
    <name type="scientific">Candidatus Enterococcus lowellii</name>
    <dbReference type="NCBI Taxonomy" id="2230877"/>
    <lineage>
        <taxon>Bacteria</taxon>
        <taxon>Bacillati</taxon>
        <taxon>Bacillota</taxon>
        <taxon>Bacilli</taxon>
        <taxon>Lactobacillales</taxon>
        <taxon>Enterococcaceae</taxon>
        <taxon>Enterococcus</taxon>
    </lineage>
</organism>
<keyword evidence="2" id="KW-1185">Reference proteome</keyword>
<evidence type="ECO:0000313" key="1">
    <source>
        <dbReference type="EMBL" id="WYJ78249.1"/>
    </source>
</evidence>
<proteinExistence type="predicted"/>
<gene>
    <name evidence="1" type="ORF">DOK78_002906</name>
</gene>
<protein>
    <submittedName>
        <fullName evidence="1">Uncharacterized protein</fullName>
    </submittedName>
</protein>
<dbReference type="SUPFAM" id="SSF53850">
    <property type="entry name" value="Periplasmic binding protein-like II"/>
    <property type="match status" value="1"/>
</dbReference>
<evidence type="ECO:0000313" key="2">
    <source>
        <dbReference type="Proteomes" id="UP000664701"/>
    </source>
</evidence>
<reference evidence="1 2" key="2">
    <citation type="submission" date="2024-03" db="EMBL/GenBank/DDBJ databases">
        <title>The Genome Sequence of Enterococcus sp. DIV2402.</title>
        <authorList>
            <consortium name="The Broad Institute Genomics Platform"/>
            <consortium name="The Broad Institute Microbial Omics Core"/>
            <consortium name="The Broad Institute Genomic Center for Infectious Diseases"/>
            <person name="Earl A."/>
            <person name="Manson A."/>
            <person name="Gilmore M."/>
            <person name="Schwartman J."/>
            <person name="Shea T."/>
            <person name="Abouelleil A."/>
            <person name="Cao P."/>
            <person name="Chapman S."/>
            <person name="Cusick C."/>
            <person name="Young S."/>
            <person name="Neafsey D."/>
            <person name="Nusbaum C."/>
            <person name="Birren B."/>
        </authorList>
    </citation>
    <scope>NUCLEOTIDE SEQUENCE [LARGE SCALE GENOMIC DNA]</scope>
    <source>
        <strain evidence="1 2">DIV2402</strain>
    </source>
</reference>
<sequence length="88" mass="10164">MPNLKKILDEDPNGNGKKDEILLTDVKMDNSRPWLMSAFGITDRGIEEINGKVVYTPMTENYKEYVTFMNKLYSEKLIDPEVYGQAEE</sequence>
<dbReference type="RefSeq" id="WP_339076297.1">
    <property type="nucleotide sequence ID" value="NZ_CP147251.1"/>
</dbReference>
<accession>A0ABZ2SW02</accession>
<dbReference type="Gene3D" id="3.40.190.10">
    <property type="entry name" value="Periplasmic binding protein-like II"/>
    <property type="match status" value="1"/>
</dbReference>
<reference evidence="1 2" key="1">
    <citation type="submission" date="2021-03" db="EMBL/GenBank/DDBJ databases">
        <authorList>
            <person name="Gilmore M.S."/>
            <person name="Schwartzman J."/>
            <person name="Van Tyne D."/>
            <person name="Martin M."/>
            <person name="Earl A.M."/>
            <person name="Manson A.L."/>
            <person name="Straub T."/>
            <person name="Salamzade R."/>
            <person name="Saavedra J."/>
            <person name="Lebreton F."/>
            <person name="Prichula J."/>
            <person name="Schaufler K."/>
            <person name="Gaca A."/>
            <person name="Sgardioli B."/>
            <person name="Wagenaar J."/>
            <person name="Strong T."/>
        </authorList>
    </citation>
    <scope>NUCLEOTIDE SEQUENCE [LARGE SCALE GENOMIC DNA]</scope>
    <source>
        <strain evidence="1 2">DIV2402</strain>
    </source>
</reference>
<dbReference type="Proteomes" id="UP000664701">
    <property type="component" value="Chromosome"/>
</dbReference>
<name>A0ABZ2SW02_9ENTE</name>